<dbReference type="STRING" id="709986.Deima_1159"/>
<dbReference type="RefSeq" id="WP_013556316.1">
    <property type="nucleotide sequence ID" value="NC_014958.1"/>
</dbReference>
<organism evidence="2 3">
    <name type="scientific">Deinococcus maricopensis (strain DSM 21211 / LMG 22137 / NRRL B-23946 / LB-34)</name>
    <dbReference type="NCBI Taxonomy" id="709986"/>
    <lineage>
        <taxon>Bacteria</taxon>
        <taxon>Thermotogati</taxon>
        <taxon>Deinococcota</taxon>
        <taxon>Deinococci</taxon>
        <taxon>Deinococcales</taxon>
        <taxon>Deinococcaceae</taxon>
        <taxon>Deinococcus</taxon>
    </lineage>
</organism>
<dbReference type="Proteomes" id="UP000008635">
    <property type="component" value="Chromosome"/>
</dbReference>
<name>E8U6X2_DEIML</name>
<accession>E8U6X2</accession>
<dbReference type="AlphaFoldDB" id="E8U6X2"/>
<evidence type="ECO:0000313" key="2">
    <source>
        <dbReference type="EMBL" id="ADV66811.1"/>
    </source>
</evidence>
<sequence precursor="true">MTNTLRLTVPALILASALSACTSTPAAPATLGAQATTSYVKIAGHGQNFTLTATTYTKFWNGQPYTTSAERSLPAGTYNCGPSTYTIDIADGNCYAQVVTQTFSKTQILMRSTYGAEWQGAWTNLYTTLQLSYAGYGPTSQVYAYNVGYTPTDAEYTTARTYWANHGLDAQYLSSDYRKVLWAVYRARTSANSSGFVGTCGLCGFDFYVQ</sequence>
<proteinExistence type="predicted"/>
<reference evidence="2 3" key="1">
    <citation type="journal article" date="2011" name="Stand. Genomic Sci.">
        <title>Complete genome sequence of Deinococcus maricopensis type strain (LB-34).</title>
        <authorList>
            <person name="Pukall R."/>
            <person name="Zeytun A."/>
            <person name="Lucas S."/>
            <person name="Lapidus A."/>
            <person name="Hammon N."/>
            <person name="Deshpande S."/>
            <person name="Nolan M."/>
            <person name="Cheng J.F."/>
            <person name="Pitluck S."/>
            <person name="Liolios K."/>
            <person name="Pagani I."/>
            <person name="Mikhailova N."/>
            <person name="Ivanova N."/>
            <person name="Mavromatis K."/>
            <person name="Pati A."/>
            <person name="Tapia R."/>
            <person name="Han C."/>
            <person name="Goodwin L."/>
            <person name="Chen A."/>
            <person name="Palaniappan K."/>
            <person name="Land M."/>
            <person name="Hauser L."/>
            <person name="Chang Y.J."/>
            <person name="Jeffries C.D."/>
            <person name="Brambilla E.M."/>
            <person name="Rohde M."/>
            <person name="Goker M."/>
            <person name="Detter J.C."/>
            <person name="Woyke T."/>
            <person name="Bristow J."/>
            <person name="Eisen J.A."/>
            <person name="Markowitz V."/>
            <person name="Hugenholtz P."/>
            <person name="Kyrpides N.C."/>
            <person name="Klenk H.P."/>
        </authorList>
    </citation>
    <scope>NUCLEOTIDE SEQUENCE [LARGE SCALE GENOMIC DNA]</scope>
    <source>
        <strain evidence="3">DSM 21211 / LMG 22137 / NRRL B-23946 / LB-34</strain>
    </source>
</reference>
<feature type="chain" id="PRO_5003228424" description="Lipoprotein" evidence="1">
    <location>
        <begin position="23"/>
        <end position="210"/>
    </location>
</feature>
<feature type="signal peptide" evidence="1">
    <location>
        <begin position="1"/>
        <end position="22"/>
    </location>
</feature>
<keyword evidence="3" id="KW-1185">Reference proteome</keyword>
<dbReference type="HOGENOM" id="CLU_1308423_0_0_0"/>
<dbReference type="KEGG" id="dmr:Deima_1159"/>
<evidence type="ECO:0000313" key="3">
    <source>
        <dbReference type="Proteomes" id="UP000008635"/>
    </source>
</evidence>
<evidence type="ECO:0008006" key="4">
    <source>
        <dbReference type="Google" id="ProtNLM"/>
    </source>
</evidence>
<keyword evidence="1" id="KW-0732">Signal</keyword>
<reference evidence="3" key="2">
    <citation type="submission" date="2011-01" db="EMBL/GenBank/DDBJ databases">
        <title>The complete genome of Deinococcus maricopensis DSM 21211.</title>
        <authorList>
            <consortium name="US DOE Joint Genome Institute (JGI-PGF)"/>
            <person name="Lucas S."/>
            <person name="Copeland A."/>
            <person name="Lapidus A."/>
            <person name="Goodwin L."/>
            <person name="Pitluck S."/>
            <person name="Kyrpides N."/>
            <person name="Mavromatis K."/>
            <person name="Pagani I."/>
            <person name="Ivanova N."/>
            <person name="Ovchinnikova G."/>
            <person name="Zeytun A."/>
            <person name="Detter J.C."/>
            <person name="Han C."/>
            <person name="Land M."/>
            <person name="Hauser L."/>
            <person name="Markowitz V."/>
            <person name="Cheng J.-F."/>
            <person name="Hugenholtz P."/>
            <person name="Woyke T."/>
            <person name="Wu D."/>
            <person name="Pukall R."/>
            <person name="Gehrich-Schroeter G."/>
            <person name="Brambilla E."/>
            <person name="Klenk H.-P."/>
            <person name="Eisen J.A."/>
        </authorList>
    </citation>
    <scope>NUCLEOTIDE SEQUENCE [LARGE SCALE GENOMIC DNA]</scope>
    <source>
        <strain evidence="3">DSM 21211 / LMG 22137 / NRRL B-23946 / LB-34</strain>
    </source>
</reference>
<evidence type="ECO:0000256" key="1">
    <source>
        <dbReference type="SAM" id="SignalP"/>
    </source>
</evidence>
<protein>
    <recommendedName>
        <fullName evidence="4">Lipoprotein</fullName>
    </recommendedName>
</protein>
<dbReference type="PROSITE" id="PS51257">
    <property type="entry name" value="PROKAR_LIPOPROTEIN"/>
    <property type="match status" value="1"/>
</dbReference>
<gene>
    <name evidence="2" type="ordered locus">Deima_1159</name>
</gene>
<dbReference type="EMBL" id="CP002454">
    <property type="protein sequence ID" value="ADV66811.1"/>
    <property type="molecule type" value="Genomic_DNA"/>
</dbReference>